<dbReference type="RefSeq" id="XP_060417714.1">
    <property type="nucleotide sequence ID" value="XM_060564474.1"/>
</dbReference>
<name>A0AAD8Q878_9PEZI</name>
<keyword evidence="2" id="KW-1133">Transmembrane helix</keyword>
<proteinExistence type="predicted"/>
<protein>
    <submittedName>
        <fullName evidence="4">Uncharacterized protein</fullName>
    </submittedName>
</protein>
<feature type="region of interest" description="Disordered" evidence="1">
    <location>
        <begin position="129"/>
        <end position="154"/>
    </location>
</feature>
<keyword evidence="2" id="KW-0812">Transmembrane</keyword>
<organism evidence="4 5">
    <name type="scientific">Colletotrichum navitas</name>
    <dbReference type="NCBI Taxonomy" id="681940"/>
    <lineage>
        <taxon>Eukaryota</taxon>
        <taxon>Fungi</taxon>
        <taxon>Dikarya</taxon>
        <taxon>Ascomycota</taxon>
        <taxon>Pezizomycotina</taxon>
        <taxon>Sordariomycetes</taxon>
        <taxon>Hypocreomycetidae</taxon>
        <taxon>Glomerellales</taxon>
        <taxon>Glomerellaceae</taxon>
        <taxon>Colletotrichum</taxon>
        <taxon>Colletotrichum graminicola species complex</taxon>
    </lineage>
</organism>
<dbReference type="Proteomes" id="UP001230504">
    <property type="component" value="Unassembled WGS sequence"/>
</dbReference>
<sequence length="370" mass="41821">MVLLLLVVAYIVNTCYAHNESSQNTRLREKDVVSGSPDGSAKGRVVDVSRLESFAMESEPLKELKRKLEFLGTTPIWRNRSPRPVFWRAVTCIQNAADRWRRQQSAGISPDSTAKQIEWCCYNLPHHREDSGSSNGDEDPKSCKGPGQQLNQTPSKRHSIVLLCTPFMRWGTKAHQPDVCAVRSGQAFFSLLRMSYAAYRTKHPWSWLKSLVNISQSPFLPVSADFEHEPAETEPPIGANLMMHLFENTGHVDILPVLFKRIPRRTKERLEACHVWGSSVGWGVQYVEALNGLYVFLFGCLGFLVCLGISVAWMVVKHDIQGGHGSPDMDAVRQPFGGLACGIRIAFRVEYDQQKKEEVEERRKTEKHSQ</sequence>
<keyword evidence="2" id="KW-0472">Membrane</keyword>
<keyword evidence="5" id="KW-1185">Reference proteome</keyword>
<dbReference type="GeneID" id="85448714"/>
<dbReference type="AlphaFoldDB" id="A0AAD8Q878"/>
<keyword evidence="3" id="KW-0732">Signal</keyword>
<evidence type="ECO:0000256" key="2">
    <source>
        <dbReference type="SAM" id="Phobius"/>
    </source>
</evidence>
<evidence type="ECO:0000256" key="3">
    <source>
        <dbReference type="SAM" id="SignalP"/>
    </source>
</evidence>
<evidence type="ECO:0000256" key="1">
    <source>
        <dbReference type="SAM" id="MobiDB-lite"/>
    </source>
</evidence>
<evidence type="ECO:0000313" key="5">
    <source>
        <dbReference type="Proteomes" id="UP001230504"/>
    </source>
</evidence>
<dbReference type="EMBL" id="JAHLJV010000010">
    <property type="protein sequence ID" value="KAK1596877.1"/>
    <property type="molecule type" value="Genomic_DNA"/>
</dbReference>
<accession>A0AAD8Q878</accession>
<feature type="chain" id="PRO_5041947312" evidence="3">
    <location>
        <begin position="18"/>
        <end position="370"/>
    </location>
</feature>
<evidence type="ECO:0000313" key="4">
    <source>
        <dbReference type="EMBL" id="KAK1596877.1"/>
    </source>
</evidence>
<feature type="signal peptide" evidence="3">
    <location>
        <begin position="1"/>
        <end position="17"/>
    </location>
</feature>
<reference evidence="4" key="1">
    <citation type="submission" date="2021-06" db="EMBL/GenBank/DDBJ databases">
        <title>Comparative genomics, transcriptomics and evolutionary studies reveal genomic signatures of adaptation to plant cell wall in hemibiotrophic fungi.</title>
        <authorList>
            <consortium name="DOE Joint Genome Institute"/>
            <person name="Baroncelli R."/>
            <person name="Diaz J.F."/>
            <person name="Benocci T."/>
            <person name="Peng M."/>
            <person name="Battaglia E."/>
            <person name="Haridas S."/>
            <person name="Andreopoulos W."/>
            <person name="Labutti K."/>
            <person name="Pangilinan J."/>
            <person name="Floch G.L."/>
            <person name="Makela M.R."/>
            <person name="Henrissat B."/>
            <person name="Grigoriev I.V."/>
            <person name="Crouch J.A."/>
            <person name="De Vries R.P."/>
            <person name="Sukno S.A."/>
            <person name="Thon M.R."/>
        </authorList>
    </citation>
    <scope>NUCLEOTIDE SEQUENCE</scope>
    <source>
        <strain evidence="4">CBS 125086</strain>
    </source>
</reference>
<feature type="transmembrane region" description="Helical" evidence="2">
    <location>
        <begin position="293"/>
        <end position="316"/>
    </location>
</feature>
<gene>
    <name evidence="4" type="ORF">LY79DRAFT_676935</name>
</gene>
<comment type="caution">
    <text evidence="4">The sequence shown here is derived from an EMBL/GenBank/DDBJ whole genome shotgun (WGS) entry which is preliminary data.</text>
</comment>